<evidence type="ECO:0000259" key="5">
    <source>
        <dbReference type="PROSITE" id="PS51858"/>
    </source>
</evidence>
<dbReference type="STRING" id="41875.K8EN02"/>
<proteinExistence type="inferred from homology"/>
<evidence type="ECO:0000256" key="3">
    <source>
        <dbReference type="ARBA" id="ARBA00022801"/>
    </source>
</evidence>
<dbReference type="PANTHER" id="PTHR12378">
    <property type="entry name" value="DESUMOYLATING ISOPEPTIDASE"/>
    <property type="match status" value="1"/>
</dbReference>
<dbReference type="PROSITE" id="PS51858">
    <property type="entry name" value="PPPDE"/>
    <property type="match status" value="1"/>
</dbReference>
<dbReference type="GO" id="GO:0006508">
    <property type="term" value="P:proteolysis"/>
    <property type="evidence" value="ECO:0007669"/>
    <property type="project" value="UniProtKB-KW"/>
</dbReference>
<accession>K8EN02</accession>
<dbReference type="InterPro" id="IPR042266">
    <property type="entry name" value="PPPDE_sf"/>
</dbReference>
<dbReference type="SMART" id="SM01179">
    <property type="entry name" value="DUF862"/>
    <property type="match status" value="1"/>
</dbReference>
<dbReference type="Proteomes" id="UP000198341">
    <property type="component" value="Chromosome 13"/>
</dbReference>
<dbReference type="eggNOG" id="KOG0324">
    <property type="taxonomic scope" value="Eukaryota"/>
</dbReference>
<feature type="region of interest" description="Disordered" evidence="4">
    <location>
        <begin position="190"/>
        <end position="244"/>
    </location>
</feature>
<dbReference type="GO" id="GO:0101005">
    <property type="term" value="F:deubiquitinase activity"/>
    <property type="evidence" value="ECO:0007669"/>
    <property type="project" value="TreeGrafter"/>
</dbReference>
<evidence type="ECO:0000256" key="4">
    <source>
        <dbReference type="SAM" id="MobiDB-lite"/>
    </source>
</evidence>
<gene>
    <name evidence="6" type="ordered locus">Bathy13g02490</name>
</gene>
<dbReference type="PANTHER" id="PTHR12378:SF9">
    <property type="entry name" value="OS06G0107000 PROTEIN"/>
    <property type="match status" value="1"/>
</dbReference>
<keyword evidence="3" id="KW-0378">Hydrolase</keyword>
<comment type="similarity">
    <text evidence="1">Belongs to the DeSI family.</text>
</comment>
<evidence type="ECO:0000256" key="2">
    <source>
        <dbReference type="ARBA" id="ARBA00022670"/>
    </source>
</evidence>
<keyword evidence="2" id="KW-0645">Protease</keyword>
<dbReference type="GO" id="GO:0016579">
    <property type="term" value="P:protein deubiquitination"/>
    <property type="evidence" value="ECO:0007669"/>
    <property type="project" value="TreeGrafter"/>
</dbReference>
<protein>
    <recommendedName>
        <fullName evidence="5">PPPDE domain-containing protein</fullName>
    </recommendedName>
</protein>
<sequence length="244" mass="26317">MALVTLNVYDITNTKSDLTNATIQHLNTLTKDTFNAGGIFHGGIEVHGYEYSYGYCEEGTGVYPCQPKMNSAYVFRESIPLGVTSADATKVRAIVAVMKASWPGNEYELFSKNCNTFCEAFTKALGVPPPPDWLNRFATNANGAVNALSNAKEAMREGIESVGQSVHNGLMWMASGFTLTQIDANSDANVKTNTKTTDPKKGGANADDQTTTTTTPGGTPRTIRLSNQPPPNGEIPRDIVRDLE</sequence>
<feature type="domain" description="PPPDE" evidence="5">
    <location>
        <begin position="2"/>
        <end position="149"/>
    </location>
</feature>
<evidence type="ECO:0000256" key="1">
    <source>
        <dbReference type="ARBA" id="ARBA00008140"/>
    </source>
</evidence>
<reference evidence="6 7" key="1">
    <citation type="submission" date="2011-10" db="EMBL/GenBank/DDBJ databases">
        <authorList>
            <person name="Genoscope - CEA"/>
        </authorList>
    </citation>
    <scope>NUCLEOTIDE SEQUENCE [LARGE SCALE GENOMIC DNA]</scope>
    <source>
        <strain evidence="6 7">RCC 1105</strain>
    </source>
</reference>
<dbReference type="AlphaFoldDB" id="K8EN02"/>
<feature type="compositionally biased region" description="Basic and acidic residues" evidence="4">
    <location>
        <begin position="235"/>
        <end position="244"/>
    </location>
</feature>
<evidence type="ECO:0000313" key="6">
    <source>
        <dbReference type="EMBL" id="CCO19354.1"/>
    </source>
</evidence>
<dbReference type="OrthoDB" id="412286at2759"/>
<organism evidence="6 7">
    <name type="scientific">Bathycoccus prasinos</name>
    <dbReference type="NCBI Taxonomy" id="41875"/>
    <lineage>
        <taxon>Eukaryota</taxon>
        <taxon>Viridiplantae</taxon>
        <taxon>Chlorophyta</taxon>
        <taxon>Mamiellophyceae</taxon>
        <taxon>Mamiellales</taxon>
        <taxon>Bathycoccaceae</taxon>
        <taxon>Bathycoccus</taxon>
    </lineage>
</organism>
<feature type="compositionally biased region" description="Low complexity" evidence="4">
    <location>
        <begin position="210"/>
        <end position="222"/>
    </location>
</feature>
<dbReference type="RefSeq" id="XP_007509551.1">
    <property type="nucleotide sequence ID" value="XM_007509489.1"/>
</dbReference>
<keyword evidence="7" id="KW-1185">Reference proteome</keyword>
<dbReference type="GeneID" id="19012201"/>
<dbReference type="EMBL" id="FO082266">
    <property type="protein sequence ID" value="CCO19354.1"/>
    <property type="molecule type" value="Genomic_DNA"/>
</dbReference>
<evidence type="ECO:0000313" key="7">
    <source>
        <dbReference type="Proteomes" id="UP000198341"/>
    </source>
</evidence>
<name>K8EN02_9CHLO</name>
<dbReference type="Gene3D" id="3.90.1720.30">
    <property type="entry name" value="PPPDE domains"/>
    <property type="match status" value="1"/>
</dbReference>
<dbReference type="Pfam" id="PF05903">
    <property type="entry name" value="Peptidase_C97"/>
    <property type="match status" value="1"/>
</dbReference>
<dbReference type="InterPro" id="IPR008580">
    <property type="entry name" value="PPPDE_dom"/>
</dbReference>
<dbReference type="KEGG" id="bpg:Bathy13g02490"/>